<dbReference type="Proteomes" id="UP000235388">
    <property type="component" value="Unassembled WGS sequence"/>
</dbReference>
<feature type="region of interest" description="Disordered" evidence="1">
    <location>
        <begin position="41"/>
        <end position="131"/>
    </location>
</feature>
<feature type="compositionally biased region" description="Polar residues" evidence="1">
    <location>
        <begin position="56"/>
        <end position="73"/>
    </location>
</feature>
<feature type="region of interest" description="Disordered" evidence="1">
    <location>
        <begin position="363"/>
        <end position="382"/>
    </location>
</feature>
<evidence type="ECO:0000313" key="3">
    <source>
        <dbReference type="Proteomes" id="UP000235388"/>
    </source>
</evidence>
<proteinExistence type="predicted"/>
<organism evidence="2 3">
    <name type="scientific">Puccinia coronata f. sp. avenae</name>
    <dbReference type="NCBI Taxonomy" id="200324"/>
    <lineage>
        <taxon>Eukaryota</taxon>
        <taxon>Fungi</taxon>
        <taxon>Dikarya</taxon>
        <taxon>Basidiomycota</taxon>
        <taxon>Pucciniomycotina</taxon>
        <taxon>Pucciniomycetes</taxon>
        <taxon>Pucciniales</taxon>
        <taxon>Pucciniaceae</taxon>
        <taxon>Puccinia</taxon>
    </lineage>
</organism>
<gene>
    <name evidence="2" type="ORF">PCANC_24358</name>
</gene>
<name>A0A2N5U316_9BASI</name>
<feature type="region of interest" description="Disordered" evidence="1">
    <location>
        <begin position="165"/>
        <end position="186"/>
    </location>
</feature>
<evidence type="ECO:0000256" key="1">
    <source>
        <dbReference type="SAM" id="MobiDB-lite"/>
    </source>
</evidence>
<feature type="compositionally biased region" description="Pro residues" evidence="1">
    <location>
        <begin position="373"/>
        <end position="382"/>
    </location>
</feature>
<comment type="caution">
    <text evidence="2">The sequence shown here is derived from an EMBL/GenBank/DDBJ whole genome shotgun (WGS) entry which is preliminary data.</text>
</comment>
<dbReference type="EMBL" id="PGCJ01000330">
    <property type="protein sequence ID" value="PLW32123.1"/>
    <property type="molecule type" value="Genomic_DNA"/>
</dbReference>
<dbReference type="AlphaFoldDB" id="A0A2N5U316"/>
<accession>A0A2N5U316</accession>
<feature type="compositionally biased region" description="Basic and acidic residues" evidence="1">
    <location>
        <begin position="41"/>
        <end position="51"/>
    </location>
</feature>
<reference evidence="2 3" key="1">
    <citation type="submission" date="2017-11" db="EMBL/GenBank/DDBJ databases">
        <title>De novo assembly and phasing of dikaryotic genomes from two isolates of Puccinia coronata f. sp. avenae, the causal agent of oat crown rust.</title>
        <authorList>
            <person name="Miller M.E."/>
            <person name="Zhang Y."/>
            <person name="Omidvar V."/>
            <person name="Sperschneider J."/>
            <person name="Schwessinger B."/>
            <person name="Raley C."/>
            <person name="Palmer J.M."/>
            <person name="Garnica D."/>
            <person name="Upadhyaya N."/>
            <person name="Rathjen J."/>
            <person name="Taylor J.M."/>
            <person name="Park R.F."/>
            <person name="Dodds P.N."/>
            <person name="Hirsch C.D."/>
            <person name="Kianian S.F."/>
            <person name="Figueroa M."/>
        </authorList>
    </citation>
    <scope>NUCLEOTIDE SEQUENCE [LARGE SCALE GENOMIC DNA]</scope>
    <source>
        <strain evidence="2">12NC29</strain>
    </source>
</reference>
<feature type="compositionally biased region" description="Basic and acidic residues" evidence="1">
    <location>
        <begin position="78"/>
        <end position="91"/>
    </location>
</feature>
<evidence type="ECO:0000313" key="2">
    <source>
        <dbReference type="EMBL" id="PLW32123.1"/>
    </source>
</evidence>
<protein>
    <submittedName>
        <fullName evidence="2">Uncharacterized protein</fullName>
    </submittedName>
</protein>
<feature type="region of interest" description="Disordered" evidence="1">
    <location>
        <begin position="297"/>
        <end position="324"/>
    </location>
</feature>
<sequence>MEQSREEGRRILPALPRSSAFAELESSLPPLMGFDELDHLTEAHQQYDPHRGVTPSEVNSRAASIALASTRSTPVPRPIERQEFLVSRRDQQPPPPPRPTESTTPVQNQLNRTLPDDATSAQPSDLVPGRLGELARDPAYAGDFEGWIAREDLALLDQDSQALTTPRQEPALDTRPYTSPYPQNPALHQRLLPQNEQLTLPDVDTRMRPASTNQIPAQQAHVPPLLAPVPTRPPTGHQVMPMVVEQILPQRQDYQAPLQHVMTPPVHQPAHPYYGQEYYANHLHQHQLNYPPQEQFPPPHGGHQYTKQPHLTGPQYHRPYQRNQENSWRRRYNPMASMMQMGTFFMRAERTMSRMQRLRYRGRSYRGNLGNNQPPPPPGNYQ</sequence>
<keyword evidence="3" id="KW-1185">Reference proteome</keyword>